<evidence type="ECO:0000313" key="1">
    <source>
        <dbReference type="EMBL" id="KAG0431828.1"/>
    </source>
</evidence>
<comment type="caution">
    <text evidence="1">The sequence shown here is derived from an EMBL/GenBank/DDBJ whole genome shotgun (WGS) entry which is preliminary data.</text>
</comment>
<dbReference type="Proteomes" id="UP000805193">
    <property type="component" value="Unassembled WGS sequence"/>
</dbReference>
<accession>A0AC60QEW0</accession>
<sequence length="451" mass="51601">MAEQRRAAITRVWQWNCRGYRNKRGALAQYIAELDKPPDIIALQQTGTETPSLSGYKALVPRICQRVAVLAANHVNARMHELSDESIDHVLIEIIPEKRHWPSFFILNIYSPPRNRYEDFSELFALALKLAQNQLLIVCDFNAPHSAWGYARSMAKGTQLNHSICQQRLSILTDPEQPTRTGNSVTRDTCPELALTRCGRWTERLVCDKNTYTENINVTTKTTEVDRHLLHLWEAGHGLTKRWKRQKLKRKLKKRIAAITVEALEYATQLARSNWNKKCTDLQGELGKKDAWQFLRHHLDPSEKKFVIAMAIRLGEDHVTIMSDSQAAMRRFLAGRVLPKALKVLTQRDRQDFPTVEHIWIPGHDEVKGNRCADTDARACTLRAAPAAASRLGLGSNFILVPNRYSKIRAYHRDQSYDGSCLDFKAIEFVADDQDGYPVTRRVLRGSWRAV</sequence>
<gene>
    <name evidence="1" type="ORF">HPB47_021414</name>
</gene>
<reference evidence="1 2" key="1">
    <citation type="journal article" date="2020" name="Cell">
        <title>Large-Scale Comparative Analyses of Tick Genomes Elucidate Their Genetic Diversity and Vector Capacities.</title>
        <authorList>
            <consortium name="Tick Genome and Microbiome Consortium (TIGMIC)"/>
            <person name="Jia N."/>
            <person name="Wang J."/>
            <person name="Shi W."/>
            <person name="Du L."/>
            <person name="Sun Y."/>
            <person name="Zhan W."/>
            <person name="Jiang J.F."/>
            <person name="Wang Q."/>
            <person name="Zhang B."/>
            <person name="Ji P."/>
            <person name="Bell-Sakyi L."/>
            <person name="Cui X.M."/>
            <person name="Yuan T.T."/>
            <person name="Jiang B.G."/>
            <person name="Yang W.F."/>
            <person name="Lam T.T."/>
            <person name="Chang Q.C."/>
            <person name="Ding S.J."/>
            <person name="Wang X.J."/>
            <person name="Zhu J.G."/>
            <person name="Ruan X.D."/>
            <person name="Zhao L."/>
            <person name="Wei J.T."/>
            <person name="Ye R.Z."/>
            <person name="Que T.C."/>
            <person name="Du C.H."/>
            <person name="Zhou Y.H."/>
            <person name="Cheng J.X."/>
            <person name="Dai P.F."/>
            <person name="Guo W.B."/>
            <person name="Han X.H."/>
            <person name="Huang E.J."/>
            <person name="Li L.F."/>
            <person name="Wei W."/>
            <person name="Gao Y.C."/>
            <person name="Liu J.Z."/>
            <person name="Shao H.Z."/>
            <person name="Wang X."/>
            <person name="Wang C.C."/>
            <person name="Yang T.C."/>
            <person name="Huo Q.B."/>
            <person name="Li W."/>
            <person name="Chen H.Y."/>
            <person name="Chen S.E."/>
            <person name="Zhou L.G."/>
            <person name="Ni X.B."/>
            <person name="Tian J.H."/>
            <person name="Sheng Y."/>
            <person name="Liu T."/>
            <person name="Pan Y.S."/>
            <person name="Xia L.Y."/>
            <person name="Li J."/>
            <person name="Zhao F."/>
            <person name="Cao W.C."/>
        </authorList>
    </citation>
    <scope>NUCLEOTIDE SEQUENCE [LARGE SCALE GENOMIC DNA]</scope>
    <source>
        <strain evidence="1">Iper-2018</strain>
    </source>
</reference>
<evidence type="ECO:0000313" key="2">
    <source>
        <dbReference type="Proteomes" id="UP000805193"/>
    </source>
</evidence>
<keyword evidence="2" id="KW-1185">Reference proteome</keyword>
<protein>
    <submittedName>
        <fullName evidence="1">Uncharacterized protein</fullName>
    </submittedName>
</protein>
<dbReference type="EMBL" id="JABSTQ010009191">
    <property type="protein sequence ID" value="KAG0431828.1"/>
    <property type="molecule type" value="Genomic_DNA"/>
</dbReference>
<proteinExistence type="predicted"/>
<name>A0AC60QEW0_IXOPE</name>
<organism evidence="1 2">
    <name type="scientific">Ixodes persulcatus</name>
    <name type="common">Taiga tick</name>
    <dbReference type="NCBI Taxonomy" id="34615"/>
    <lineage>
        <taxon>Eukaryota</taxon>
        <taxon>Metazoa</taxon>
        <taxon>Ecdysozoa</taxon>
        <taxon>Arthropoda</taxon>
        <taxon>Chelicerata</taxon>
        <taxon>Arachnida</taxon>
        <taxon>Acari</taxon>
        <taxon>Parasitiformes</taxon>
        <taxon>Ixodida</taxon>
        <taxon>Ixodoidea</taxon>
        <taxon>Ixodidae</taxon>
        <taxon>Ixodinae</taxon>
        <taxon>Ixodes</taxon>
    </lineage>
</organism>